<evidence type="ECO:0000256" key="1">
    <source>
        <dbReference type="SAM" id="MobiDB-lite"/>
    </source>
</evidence>
<keyword evidence="3" id="KW-1185">Reference proteome</keyword>
<protein>
    <submittedName>
        <fullName evidence="2">Uncharacterized protein</fullName>
    </submittedName>
</protein>
<dbReference type="EMBL" id="JBHSON010000004">
    <property type="protein sequence ID" value="MFC5744738.1"/>
    <property type="molecule type" value="Genomic_DNA"/>
</dbReference>
<evidence type="ECO:0000313" key="2">
    <source>
        <dbReference type="EMBL" id="MFC5744738.1"/>
    </source>
</evidence>
<dbReference type="RefSeq" id="WP_378280168.1">
    <property type="nucleotide sequence ID" value="NZ_JBHSON010000004.1"/>
</dbReference>
<feature type="compositionally biased region" description="Low complexity" evidence="1">
    <location>
        <begin position="82"/>
        <end position="97"/>
    </location>
</feature>
<organism evidence="2 3">
    <name type="scientific">Actinomadura rugatobispora</name>
    <dbReference type="NCBI Taxonomy" id="1994"/>
    <lineage>
        <taxon>Bacteria</taxon>
        <taxon>Bacillati</taxon>
        <taxon>Actinomycetota</taxon>
        <taxon>Actinomycetes</taxon>
        <taxon>Streptosporangiales</taxon>
        <taxon>Thermomonosporaceae</taxon>
        <taxon>Actinomadura</taxon>
    </lineage>
</organism>
<sequence length="115" mass="12206">MLHHRAVFIANAVAAYDRPYDIVPGALRRTELRAQLAGLLPAPPPYFALPPAPDALNRRRALAARTTAHPQADAPHTGEHLAPPSSGSSAASPRRPGQAPRSHSASSVCEARVLR</sequence>
<accession>A0ABW0ZQD7</accession>
<evidence type="ECO:0000313" key="3">
    <source>
        <dbReference type="Proteomes" id="UP001596074"/>
    </source>
</evidence>
<name>A0ABW0ZQD7_9ACTN</name>
<gene>
    <name evidence="2" type="ORF">ACFPZN_03820</name>
</gene>
<comment type="caution">
    <text evidence="2">The sequence shown here is derived from an EMBL/GenBank/DDBJ whole genome shotgun (WGS) entry which is preliminary data.</text>
</comment>
<proteinExistence type="predicted"/>
<feature type="region of interest" description="Disordered" evidence="1">
    <location>
        <begin position="49"/>
        <end position="115"/>
    </location>
</feature>
<reference evidence="3" key="1">
    <citation type="journal article" date="2019" name="Int. J. Syst. Evol. Microbiol.">
        <title>The Global Catalogue of Microorganisms (GCM) 10K type strain sequencing project: providing services to taxonomists for standard genome sequencing and annotation.</title>
        <authorList>
            <consortium name="The Broad Institute Genomics Platform"/>
            <consortium name="The Broad Institute Genome Sequencing Center for Infectious Disease"/>
            <person name="Wu L."/>
            <person name="Ma J."/>
        </authorList>
    </citation>
    <scope>NUCLEOTIDE SEQUENCE [LARGE SCALE GENOMIC DNA]</scope>
    <source>
        <strain evidence="3">KCTC 42087</strain>
    </source>
</reference>
<dbReference type="Proteomes" id="UP001596074">
    <property type="component" value="Unassembled WGS sequence"/>
</dbReference>